<dbReference type="AlphaFoldDB" id="A0A6J6TED6"/>
<accession>A0A6J6TED6</accession>
<protein>
    <submittedName>
        <fullName evidence="1">Unannotated protein</fullName>
    </submittedName>
</protein>
<proteinExistence type="predicted"/>
<sequence>MAELRSTKVFTPGVTARKAGKTLSWFAFTGESAPVFTSHIVAASEYATVDRTTSPAKICR</sequence>
<organism evidence="1">
    <name type="scientific">freshwater metagenome</name>
    <dbReference type="NCBI Taxonomy" id="449393"/>
    <lineage>
        <taxon>unclassified sequences</taxon>
        <taxon>metagenomes</taxon>
        <taxon>ecological metagenomes</taxon>
    </lineage>
</organism>
<evidence type="ECO:0000313" key="1">
    <source>
        <dbReference type="EMBL" id="CAB4745530.1"/>
    </source>
</evidence>
<reference evidence="1" key="1">
    <citation type="submission" date="2020-05" db="EMBL/GenBank/DDBJ databases">
        <authorList>
            <person name="Chiriac C."/>
            <person name="Salcher M."/>
            <person name="Ghai R."/>
            <person name="Kavagutti S V."/>
        </authorList>
    </citation>
    <scope>NUCLEOTIDE SEQUENCE</scope>
</reference>
<name>A0A6J6TED6_9ZZZZ</name>
<dbReference type="EMBL" id="CAEZZC010000005">
    <property type="protein sequence ID" value="CAB4745530.1"/>
    <property type="molecule type" value="Genomic_DNA"/>
</dbReference>
<gene>
    <name evidence="1" type="ORF">UFOPK2822_00472</name>
</gene>